<gene>
    <name evidence="1" type="ORF">MNB_SUP05-5-998</name>
</gene>
<keyword evidence="1" id="KW-0131">Cell cycle</keyword>
<proteinExistence type="predicted"/>
<dbReference type="InterPro" id="IPR036065">
    <property type="entry name" value="BolA-like_sf"/>
</dbReference>
<sequence length="72" mass="7785">MTLEEIKQKIEQGIQGATVEMQGDGCNCSTTVTSEKFKGLSLLEQQKMVLATVNDEIKSGVLHALSVKTKTS</sequence>
<dbReference type="EMBL" id="FPHJ01000061">
    <property type="protein sequence ID" value="SFV68262.1"/>
    <property type="molecule type" value="Genomic_DNA"/>
</dbReference>
<dbReference type="AlphaFoldDB" id="A0A1W1CRD1"/>
<dbReference type="SUPFAM" id="SSF82657">
    <property type="entry name" value="BolA-like"/>
    <property type="match status" value="1"/>
</dbReference>
<keyword evidence="1" id="KW-0132">Cell division</keyword>
<protein>
    <submittedName>
        <fullName evidence="1">Cell division protein BolA</fullName>
    </submittedName>
</protein>
<dbReference type="GO" id="GO:0051301">
    <property type="term" value="P:cell division"/>
    <property type="evidence" value="ECO:0007669"/>
    <property type="project" value="UniProtKB-KW"/>
</dbReference>
<accession>A0A1W1CRD1</accession>
<name>A0A1W1CRD1_9ZZZZ</name>
<evidence type="ECO:0000313" key="1">
    <source>
        <dbReference type="EMBL" id="SFV68262.1"/>
    </source>
</evidence>
<dbReference type="InterPro" id="IPR002634">
    <property type="entry name" value="BolA"/>
</dbReference>
<organism evidence="1">
    <name type="scientific">hydrothermal vent metagenome</name>
    <dbReference type="NCBI Taxonomy" id="652676"/>
    <lineage>
        <taxon>unclassified sequences</taxon>
        <taxon>metagenomes</taxon>
        <taxon>ecological metagenomes</taxon>
    </lineage>
</organism>
<dbReference type="PIRSF" id="PIRSF003113">
    <property type="entry name" value="BolA"/>
    <property type="match status" value="1"/>
</dbReference>
<reference evidence="1" key="1">
    <citation type="submission" date="2016-10" db="EMBL/GenBank/DDBJ databases">
        <authorList>
            <person name="de Groot N.N."/>
        </authorList>
    </citation>
    <scope>NUCLEOTIDE SEQUENCE</scope>
</reference>
<dbReference type="Pfam" id="PF01722">
    <property type="entry name" value="BolA"/>
    <property type="match status" value="1"/>
</dbReference>
<dbReference type="Gene3D" id="3.30.300.90">
    <property type="entry name" value="BolA-like"/>
    <property type="match status" value="1"/>
</dbReference>